<name>A0ABY7ELK3_MYAAR</name>
<feature type="compositionally biased region" description="Basic and acidic residues" evidence="1">
    <location>
        <begin position="22"/>
        <end position="34"/>
    </location>
</feature>
<protein>
    <submittedName>
        <fullName evidence="2">Uncharacterized protein</fullName>
    </submittedName>
</protein>
<dbReference type="EMBL" id="CP111017">
    <property type="protein sequence ID" value="WAR08081.1"/>
    <property type="molecule type" value="Genomic_DNA"/>
</dbReference>
<feature type="region of interest" description="Disordered" evidence="1">
    <location>
        <begin position="1"/>
        <end position="135"/>
    </location>
</feature>
<keyword evidence="3" id="KW-1185">Reference proteome</keyword>
<feature type="compositionally biased region" description="Acidic residues" evidence="1">
    <location>
        <begin position="126"/>
        <end position="135"/>
    </location>
</feature>
<evidence type="ECO:0000313" key="2">
    <source>
        <dbReference type="EMBL" id="WAR08081.1"/>
    </source>
</evidence>
<reference evidence="2" key="1">
    <citation type="submission" date="2022-11" db="EMBL/GenBank/DDBJ databases">
        <title>Centuries of genome instability and evolution in soft-shell clam transmissible cancer (bioRxiv).</title>
        <authorList>
            <person name="Hart S.F.M."/>
            <person name="Yonemitsu M.A."/>
            <person name="Giersch R.M."/>
            <person name="Beal B.F."/>
            <person name="Arriagada G."/>
            <person name="Davis B.W."/>
            <person name="Ostrander E.A."/>
            <person name="Goff S.P."/>
            <person name="Metzger M.J."/>
        </authorList>
    </citation>
    <scope>NUCLEOTIDE SEQUENCE</scope>
    <source>
        <strain evidence="2">MELC-2E11</strain>
        <tissue evidence="2">Siphon/mantle</tissue>
    </source>
</reference>
<sequence>IGTSRQIARAVLSSPPGNIDAKLVKESDGDEKNCGKKRQQPASSKGKGQKKQKTLAVKTRKSPRKRIQEEEGGASGTEGGQSEISDAESMASRASQASKSSQSKPTSSSKSKSSSASASRRAVDVPIEEITQDQM</sequence>
<feature type="compositionally biased region" description="Basic residues" evidence="1">
    <location>
        <begin position="47"/>
        <end position="65"/>
    </location>
</feature>
<evidence type="ECO:0000313" key="3">
    <source>
        <dbReference type="Proteomes" id="UP001164746"/>
    </source>
</evidence>
<organism evidence="2 3">
    <name type="scientific">Mya arenaria</name>
    <name type="common">Soft-shell clam</name>
    <dbReference type="NCBI Taxonomy" id="6604"/>
    <lineage>
        <taxon>Eukaryota</taxon>
        <taxon>Metazoa</taxon>
        <taxon>Spiralia</taxon>
        <taxon>Lophotrochozoa</taxon>
        <taxon>Mollusca</taxon>
        <taxon>Bivalvia</taxon>
        <taxon>Autobranchia</taxon>
        <taxon>Heteroconchia</taxon>
        <taxon>Euheterodonta</taxon>
        <taxon>Imparidentia</taxon>
        <taxon>Neoheterodontei</taxon>
        <taxon>Myida</taxon>
        <taxon>Myoidea</taxon>
        <taxon>Myidae</taxon>
        <taxon>Mya</taxon>
    </lineage>
</organism>
<accession>A0ABY7ELK3</accession>
<evidence type="ECO:0000256" key="1">
    <source>
        <dbReference type="SAM" id="MobiDB-lite"/>
    </source>
</evidence>
<gene>
    <name evidence="2" type="ORF">MAR_018039</name>
</gene>
<dbReference type="Proteomes" id="UP001164746">
    <property type="component" value="Chromosome 6"/>
</dbReference>
<proteinExistence type="predicted"/>
<feature type="compositionally biased region" description="Low complexity" evidence="1">
    <location>
        <begin position="89"/>
        <end position="120"/>
    </location>
</feature>
<feature type="non-terminal residue" evidence="2">
    <location>
        <position position="135"/>
    </location>
</feature>